<evidence type="ECO:0000313" key="1">
    <source>
        <dbReference type="EMBL" id="CEG18567.1"/>
    </source>
</evidence>
<comment type="caution">
    <text evidence="1">The sequence shown here is derived from an EMBL/GenBank/DDBJ whole genome shotgun (WGS) entry which is preliminary data.</text>
</comment>
<protein>
    <submittedName>
        <fullName evidence="1">Uncharacterized protein</fullName>
    </submittedName>
</protein>
<proteinExistence type="predicted"/>
<keyword evidence="2" id="KW-1185">Reference proteome</keyword>
<organism evidence="1 2">
    <name type="scientific">Xanthomonas citri pv. citri</name>
    <dbReference type="NCBI Taxonomy" id="611301"/>
    <lineage>
        <taxon>Bacteria</taxon>
        <taxon>Pseudomonadati</taxon>
        <taxon>Pseudomonadota</taxon>
        <taxon>Gammaproteobacteria</taxon>
        <taxon>Lysobacterales</taxon>
        <taxon>Lysobacteraceae</taxon>
        <taxon>Xanthomonas</taxon>
    </lineage>
</organism>
<accession>A0A0U5FJ52</accession>
<dbReference type="EMBL" id="CCXZ01000183">
    <property type="protein sequence ID" value="CEG18567.1"/>
    <property type="molecule type" value="Genomic_DNA"/>
</dbReference>
<reference evidence="1 2" key="1">
    <citation type="submission" date="2014-09" db="EMBL/GenBank/DDBJ databases">
        <authorList>
            <person name="Regsiter A."/>
        </authorList>
    </citation>
    <scope>NUCLEOTIDE SEQUENCE [LARGE SCALE GENOMIC DNA]</scope>
</reference>
<name>A0A0U5FJ52_XANCI</name>
<dbReference type="AlphaFoldDB" id="A0A0U5FJ52"/>
<dbReference type="Proteomes" id="UP000052230">
    <property type="component" value="Unassembled WGS sequence"/>
</dbReference>
<gene>
    <name evidence="1" type="ORF">XAC3562_850016</name>
</gene>
<sequence length="85" mass="9332">MLYLGSEKEGHRAIVDQVDNHMGTETPGFHPAAMFFATDRRQSIERRFSLQWRRGGAEAWTVAGTGVRSQGELADQQQAAAGVGE</sequence>
<evidence type="ECO:0000313" key="2">
    <source>
        <dbReference type="Proteomes" id="UP000052230"/>
    </source>
</evidence>